<organism evidence="1 2">
    <name type="scientific">Lutibacter aestuarii</name>
    <dbReference type="NCBI Taxonomy" id="861111"/>
    <lineage>
        <taxon>Bacteria</taxon>
        <taxon>Pseudomonadati</taxon>
        <taxon>Bacteroidota</taxon>
        <taxon>Flavobacteriia</taxon>
        <taxon>Flavobacteriales</taxon>
        <taxon>Flavobacteriaceae</taxon>
        <taxon>Lutibacter</taxon>
    </lineage>
</organism>
<reference evidence="2" key="1">
    <citation type="journal article" date="2019" name="Int. J. Syst. Evol. Microbiol.">
        <title>The Global Catalogue of Microorganisms (GCM) 10K type strain sequencing project: providing services to taxonomists for standard genome sequencing and annotation.</title>
        <authorList>
            <consortium name="The Broad Institute Genomics Platform"/>
            <consortium name="The Broad Institute Genome Sequencing Center for Infectious Disease"/>
            <person name="Wu L."/>
            <person name="Ma J."/>
        </authorList>
    </citation>
    <scope>NUCLEOTIDE SEQUENCE [LARGE SCALE GENOMIC DNA]</scope>
    <source>
        <strain evidence="2">CCUG 60022</strain>
    </source>
</reference>
<sequence length="125" mass="14414">MQVTNNASTIELNEQKLLNLIIDPKIAAIEKVVKKHYNVATITKLTPKAFNVLIYLAIVSISGSKRDIIGLLTDVYELTEDEIMTYAKEVFMRSQIDKKFNLKVYKLYIEYKQEMKLKNLKKSVA</sequence>
<proteinExistence type="predicted"/>
<dbReference type="Proteomes" id="UP001597032">
    <property type="component" value="Unassembled WGS sequence"/>
</dbReference>
<dbReference type="EMBL" id="JBHTIC010000020">
    <property type="protein sequence ID" value="MFD0763006.1"/>
    <property type="molecule type" value="Genomic_DNA"/>
</dbReference>
<comment type="caution">
    <text evidence="1">The sequence shown here is derived from an EMBL/GenBank/DDBJ whole genome shotgun (WGS) entry which is preliminary data.</text>
</comment>
<gene>
    <name evidence="1" type="ORF">ACFQZW_13020</name>
</gene>
<name>A0ABW2Z856_9FLAO</name>
<protein>
    <submittedName>
        <fullName evidence="1">Uncharacterized protein</fullName>
    </submittedName>
</protein>
<keyword evidence="2" id="KW-1185">Reference proteome</keyword>
<accession>A0ABW2Z856</accession>
<dbReference type="RefSeq" id="WP_386783573.1">
    <property type="nucleotide sequence ID" value="NZ_JBHTIC010000020.1"/>
</dbReference>
<evidence type="ECO:0000313" key="2">
    <source>
        <dbReference type="Proteomes" id="UP001597032"/>
    </source>
</evidence>
<evidence type="ECO:0000313" key="1">
    <source>
        <dbReference type="EMBL" id="MFD0763006.1"/>
    </source>
</evidence>